<dbReference type="EMBL" id="JBBPBK010000001">
    <property type="protein sequence ID" value="KAK9292823.1"/>
    <property type="molecule type" value="Genomic_DNA"/>
</dbReference>
<evidence type="ECO:0000313" key="2">
    <source>
        <dbReference type="Proteomes" id="UP001415857"/>
    </source>
</evidence>
<evidence type="ECO:0000313" key="1">
    <source>
        <dbReference type="EMBL" id="KAK9292823.1"/>
    </source>
</evidence>
<gene>
    <name evidence="1" type="ORF">L1049_020803</name>
</gene>
<comment type="caution">
    <text evidence="1">The sequence shown here is derived from an EMBL/GenBank/DDBJ whole genome shotgun (WGS) entry which is preliminary data.</text>
</comment>
<keyword evidence="2" id="KW-1185">Reference proteome</keyword>
<accession>A0AAP0XA61</accession>
<organism evidence="1 2">
    <name type="scientific">Liquidambar formosana</name>
    <name type="common">Formosan gum</name>
    <dbReference type="NCBI Taxonomy" id="63359"/>
    <lineage>
        <taxon>Eukaryota</taxon>
        <taxon>Viridiplantae</taxon>
        <taxon>Streptophyta</taxon>
        <taxon>Embryophyta</taxon>
        <taxon>Tracheophyta</taxon>
        <taxon>Spermatophyta</taxon>
        <taxon>Magnoliopsida</taxon>
        <taxon>eudicotyledons</taxon>
        <taxon>Gunneridae</taxon>
        <taxon>Pentapetalae</taxon>
        <taxon>Saxifragales</taxon>
        <taxon>Altingiaceae</taxon>
        <taxon>Liquidambar</taxon>
    </lineage>
</organism>
<name>A0AAP0XA61_LIQFO</name>
<sequence>MEFHEENIASVAPTIWEISGASRYGRYQKSAPPKSHIPHPSTMKTSVFHIHNYIINKYMNPPHIWKEHICVCIDISFQTVICCSQVSTTEHFDMKHHSYNNP</sequence>
<reference evidence="1 2" key="1">
    <citation type="journal article" date="2024" name="Plant J.">
        <title>Genome sequences and population genomics reveal climatic adaptation and genomic divergence between two closely related sweetgum species.</title>
        <authorList>
            <person name="Xu W.Q."/>
            <person name="Ren C.Q."/>
            <person name="Zhang X.Y."/>
            <person name="Comes H.P."/>
            <person name="Liu X.H."/>
            <person name="Li Y.G."/>
            <person name="Kettle C.J."/>
            <person name="Jalonen R."/>
            <person name="Gaisberger H."/>
            <person name="Ma Y.Z."/>
            <person name="Qiu Y.X."/>
        </authorList>
    </citation>
    <scope>NUCLEOTIDE SEQUENCE [LARGE SCALE GENOMIC DNA]</scope>
    <source>
        <strain evidence="1">Hangzhou</strain>
    </source>
</reference>
<proteinExistence type="predicted"/>
<dbReference type="AlphaFoldDB" id="A0AAP0XA61"/>
<protein>
    <submittedName>
        <fullName evidence="1">Uncharacterized protein</fullName>
    </submittedName>
</protein>
<dbReference type="Proteomes" id="UP001415857">
    <property type="component" value="Unassembled WGS sequence"/>
</dbReference>